<evidence type="ECO:0000256" key="3">
    <source>
        <dbReference type="ARBA" id="ARBA00013308"/>
    </source>
</evidence>
<keyword evidence="5" id="KW-0235">DNA replication</keyword>
<accession>A0A0E3M2U2</accession>
<dbReference type="PROSITE" id="PS50160">
    <property type="entry name" value="DNA_LIGASE_A3"/>
    <property type="match status" value="1"/>
</dbReference>
<protein>
    <recommendedName>
        <fullName evidence="3">DNA ligase</fullName>
    </recommendedName>
</protein>
<dbReference type="GO" id="GO:0006260">
    <property type="term" value="P:DNA replication"/>
    <property type="evidence" value="ECO:0007669"/>
    <property type="project" value="UniProtKB-KW"/>
</dbReference>
<evidence type="ECO:0000313" key="10">
    <source>
        <dbReference type="Proteomes" id="UP000033025"/>
    </source>
</evidence>
<evidence type="ECO:0000256" key="6">
    <source>
        <dbReference type="ARBA" id="ARBA00022763"/>
    </source>
</evidence>
<dbReference type="Gene3D" id="3.30.470.30">
    <property type="entry name" value="DNA ligase/mRNA capping enzyme"/>
    <property type="match status" value="1"/>
</dbReference>
<evidence type="ECO:0000313" key="9">
    <source>
        <dbReference type="EMBL" id="AKA61083.1"/>
    </source>
</evidence>
<feature type="domain" description="ATP-dependent DNA ligase family profile" evidence="8">
    <location>
        <begin position="100"/>
        <end position="191"/>
    </location>
</feature>
<dbReference type="GeneID" id="26645498"/>
<reference evidence="9 10" key="1">
    <citation type="journal article" date="2015" name="Genome Announc.">
        <title>Complete Genome Sequences of Four Novel Escherichia coli Bacteriophages Belonging to New Phage Groups.</title>
        <authorList>
            <person name="Carstens A.B."/>
            <person name="Kot W."/>
            <person name="Hansen L.H."/>
        </authorList>
    </citation>
    <scope>NUCLEOTIDE SEQUENCE [LARGE SCALE GENOMIC DNA]</scope>
</reference>
<evidence type="ECO:0000256" key="4">
    <source>
        <dbReference type="ARBA" id="ARBA00022598"/>
    </source>
</evidence>
<dbReference type="GO" id="GO:0003910">
    <property type="term" value="F:DNA ligase (ATP) activity"/>
    <property type="evidence" value="ECO:0007669"/>
    <property type="project" value="InterPro"/>
</dbReference>
<reference evidence="10" key="2">
    <citation type="submission" date="2015-01" db="EMBL/GenBank/DDBJ databases">
        <title>Complete sequence of three novel 9g-like phages.</title>
        <authorList>
            <person name="Carstens A.B."/>
            <person name="Hansen L.H."/>
            <person name="Kot W."/>
        </authorList>
    </citation>
    <scope>NUCLEOTIDE SEQUENCE [LARGE SCALE GENOMIC DNA]</scope>
</reference>
<sequence>MTKKFRPFLATDWDSAKQKYPVGIMPKIDGVRGMKPFGELVGRSLKSFANKQVAKVFGSPIYDGMDGELAVGNETDFDLCRKTSSATSKIEGEYVWTWHVFDLCEPNVAHLPYKERYDMLKKYVDECHANGELMDVKLVPLYVVNNEQELLEWENIWLDMGYEGVIIRDLEAKYKWGRSTQREGGYLRIKRFTDGEGEIIRIIEGCTNENEAQINELGQTYRSSHQANMVPNGMVGSFDVRVLTVPEGLEGLIEVGQEMRVGAGRLTHEERKYYFEHPDEFIGKISKWKFFAHGMKDKLRIPTHQSFRDPTDISE</sequence>
<dbReference type="PANTHER" id="PTHR47810">
    <property type="entry name" value="DNA LIGASE"/>
    <property type="match status" value="1"/>
</dbReference>
<dbReference type="SUPFAM" id="SSF56091">
    <property type="entry name" value="DNA ligase/mRNA capping enzyme, catalytic domain"/>
    <property type="match status" value="1"/>
</dbReference>
<dbReference type="PANTHER" id="PTHR47810:SF1">
    <property type="entry name" value="DNA LIGASE B"/>
    <property type="match status" value="1"/>
</dbReference>
<evidence type="ECO:0000256" key="1">
    <source>
        <dbReference type="ARBA" id="ARBA00001968"/>
    </source>
</evidence>
<dbReference type="EMBL" id="KP719134">
    <property type="protein sequence ID" value="AKA61083.1"/>
    <property type="molecule type" value="Genomic_DNA"/>
</dbReference>
<dbReference type="SUPFAM" id="SSF50249">
    <property type="entry name" value="Nucleic acid-binding proteins"/>
    <property type="match status" value="1"/>
</dbReference>
<dbReference type="Proteomes" id="UP000033025">
    <property type="component" value="Segment"/>
</dbReference>
<evidence type="ECO:0000259" key="8">
    <source>
        <dbReference type="PROSITE" id="PS50160"/>
    </source>
</evidence>
<keyword evidence="7" id="KW-0234">DNA repair</keyword>
<organism evidence="9 10">
    <name type="scientific">Enterobacteria phage JenK1</name>
    <dbReference type="NCBI Taxonomy" id="1610836"/>
    <lineage>
        <taxon>Viruses</taxon>
        <taxon>Duplodnaviria</taxon>
        <taxon>Heunggongvirae</taxon>
        <taxon>Uroviricota</taxon>
        <taxon>Caudoviricetes</taxon>
        <taxon>Queuovirinae</taxon>
        <taxon>Nonagvirus</taxon>
        <taxon>Nonagvirus JenK1</taxon>
    </lineage>
</organism>
<dbReference type="GO" id="GO:0005524">
    <property type="term" value="F:ATP binding"/>
    <property type="evidence" value="ECO:0007669"/>
    <property type="project" value="InterPro"/>
</dbReference>
<keyword evidence="10" id="KW-1185">Reference proteome</keyword>
<evidence type="ECO:0000256" key="2">
    <source>
        <dbReference type="ARBA" id="ARBA00007572"/>
    </source>
</evidence>
<dbReference type="OrthoDB" id="4300at10239"/>
<keyword evidence="6" id="KW-0227">DNA damage</keyword>
<dbReference type="InterPro" id="IPR012340">
    <property type="entry name" value="NA-bd_OB-fold"/>
</dbReference>
<proteinExistence type="inferred from homology"/>
<dbReference type="InterPro" id="IPR050326">
    <property type="entry name" value="NAD_dep_DNA_ligaseB"/>
</dbReference>
<keyword evidence="4 9" id="KW-0436">Ligase</keyword>
<comment type="similarity">
    <text evidence="2">Belongs to the ATP-dependent DNA ligase family.</text>
</comment>
<dbReference type="GO" id="GO:0006310">
    <property type="term" value="P:DNA recombination"/>
    <property type="evidence" value="ECO:0007669"/>
    <property type="project" value="InterPro"/>
</dbReference>
<evidence type="ECO:0000256" key="7">
    <source>
        <dbReference type="ARBA" id="ARBA00023204"/>
    </source>
</evidence>
<dbReference type="Pfam" id="PF01068">
    <property type="entry name" value="DNA_ligase_A_M"/>
    <property type="match status" value="1"/>
</dbReference>
<evidence type="ECO:0000256" key="5">
    <source>
        <dbReference type="ARBA" id="ARBA00022705"/>
    </source>
</evidence>
<dbReference type="Gene3D" id="2.40.50.140">
    <property type="entry name" value="Nucleic acid-binding proteins"/>
    <property type="match status" value="1"/>
</dbReference>
<dbReference type="Gene3D" id="3.30.1490.70">
    <property type="match status" value="1"/>
</dbReference>
<dbReference type="KEGG" id="vg:26645498"/>
<dbReference type="RefSeq" id="YP_009219323.1">
    <property type="nucleotide sequence ID" value="NC_029021.1"/>
</dbReference>
<dbReference type="InterPro" id="IPR012310">
    <property type="entry name" value="DNA_ligase_ATP-dep_cent"/>
</dbReference>
<name>A0A0E3M2U2_9CAUD</name>
<comment type="cofactor">
    <cofactor evidence="1">
        <name>a divalent metal cation</name>
        <dbReference type="ChEBI" id="CHEBI:60240"/>
    </cofactor>
</comment>
<dbReference type="GO" id="GO:0006281">
    <property type="term" value="P:DNA repair"/>
    <property type="evidence" value="ECO:0007669"/>
    <property type="project" value="UniProtKB-KW"/>
</dbReference>